<feature type="transmembrane region" description="Helical" evidence="1">
    <location>
        <begin position="577"/>
        <end position="601"/>
    </location>
</feature>
<dbReference type="SMART" id="SM00703">
    <property type="entry name" value="NRF"/>
    <property type="match status" value="1"/>
</dbReference>
<dbReference type="InParanoid" id="A0A6J0BAH7"/>
<keyword evidence="4" id="KW-1185">Reference proteome</keyword>
<reference evidence="5" key="1">
    <citation type="submission" date="2025-08" db="UniProtKB">
        <authorList>
            <consortium name="RefSeq"/>
        </authorList>
    </citation>
    <scope>IDENTIFICATION</scope>
    <source>
        <tissue evidence="5">Thorax and Abdomen</tissue>
    </source>
</reference>
<accession>A0A6J0BAH7</accession>
<keyword evidence="1" id="KW-0812">Transmembrane</keyword>
<dbReference type="Proteomes" id="UP000829291">
    <property type="component" value="Chromosome 6"/>
</dbReference>
<proteinExistence type="predicted"/>
<evidence type="ECO:0000256" key="1">
    <source>
        <dbReference type="SAM" id="Phobius"/>
    </source>
</evidence>
<organism evidence="5">
    <name type="scientific">Neodiprion lecontei</name>
    <name type="common">Redheaded pine sawfly</name>
    <dbReference type="NCBI Taxonomy" id="441921"/>
    <lineage>
        <taxon>Eukaryota</taxon>
        <taxon>Metazoa</taxon>
        <taxon>Ecdysozoa</taxon>
        <taxon>Arthropoda</taxon>
        <taxon>Hexapoda</taxon>
        <taxon>Insecta</taxon>
        <taxon>Pterygota</taxon>
        <taxon>Neoptera</taxon>
        <taxon>Endopterygota</taxon>
        <taxon>Hymenoptera</taxon>
        <taxon>Tenthredinoidea</taxon>
        <taxon>Diprionidae</taxon>
        <taxon>Diprioninae</taxon>
        <taxon>Neodiprion</taxon>
    </lineage>
</organism>
<dbReference type="PROSITE" id="PS51257">
    <property type="entry name" value="PROKAR_LIPOPROTEIN"/>
    <property type="match status" value="1"/>
</dbReference>
<feature type="signal peptide" evidence="2">
    <location>
        <begin position="1"/>
        <end position="20"/>
    </location>
</feature>
<dbReference type="PANTHER" id="PTHR11161">
    <property type="entry name" value="O-ACYLTRANSFERASE"/>
    <property type="match status" value="1"/>
</dbReference>
<evidence type="ECO:0000256" key="2">
    <source>
        <dbReference type="SAM" id="SignalP"/>
    </source>
</evidence>
<feature type="transmembrane region" description="Helical" evidence="1">
    <location>
        <begin position="659"/>
        <end position="681"/>
    </location>
</feature>
<name>A0A6J0BAH7_NEOLC</name>
<dbReference type="GO" id="GO:0016747">
    <property type="term" value="F:acyltransferase activity, transferring groups other than amino-acyl groups"/>
    <property type="evidence" value="ECO:0007669"/>
    <property type="project" value="InterPro"/>
</dbReference>
<keyword evidence="1" id="KW-1133">Transmembrane helix</keyword>
<dbReference type="InterPro" id="IPR052728">
    <property type="entry name" value="O2_lipid_transport_reg"/>
</dbReference>
<feature type="transmembrane region" description="Helical" evidence="1">
    <location>
        <begin position="732"/>
        <end position="757"/>
    </location>
</feature>
<dbReference type="Pfam" id="PF01757">
    <property type="entry name" value="Acyl_transf_3"/>
    <property type="match status" value="1"/>
</dbReference>
<feature type="transmembrane region" description="Helical" evidence="1">
    <location>
        <begin position="693"/>
        <end position="712"/>
    </location>
</feature>
<feature type="transmembrane region" description="Helical" evidence="1">
    <location>
        <begin position="537"/>
        <end position="557"/>
    </location>
</feature>
<gene>
    <name evidence="5" type="primary">LOC107217968</name>
</gene>
<dbReference type="InterPro" id="IPR006621">
    <property type="entry name" value="Nose-resist-to-fluoxetine_N"/>
</dbReference>
<dbReference type="AlphaFoldDB" id="A0A6J0BAH7"/>
<keyword evidence="1" id="KW-0472">Membrane</keyword>
<dbReference type="KEGG" id="nlo:107217968"/>
<keyword evidence="2" id="KW-0732">Signal</keyword>
<feature type="transmembrane region" description="Helical" evidence="1">
    <location>
        <begin position="510"/>
        <end position="530"/>
    </location>
</feature>
<feature type="transmembrane region" description="Helical" evidence="1">
    <location>
        <begin position="621"/>
        <end position="639"/>
    </location>
</feature>
<feature type="domain" description="Nose resistant-to-fluoxetine protein N-terminal" evidence="3">
    <location>
        <begin position="121"/>
        <end position="271"/>
    </location>
</feature>
<dbReference type="PANTHER" id="PTHR11161:SF71">
    <property type="entry name" value="NOSE RESISTANT-TO-FLUOXETINE PROTEIN N-TERMINAL DOMAIN-CONTAINING PROTEIN"/>
    <property type="match status" value="1"/>
</dbReference>
<sequence length="768" mass="86846">MRAVSLVVLYGLCLNVPAQSTAILSSCTGAVTGSDTNQVNASSVRRPVTSGLNFTHNHTVAVPKHVFQKNVSDLLDEDEDEDDFVANTGQNFNRMSLRPSAPQNWITQVISTLTPLPDNLGIACQRDTQTYLQELSNFTHWAVRMMDASAKFPHGILMGNIRSMGDFDECLWTKTDQEIEPKYCLASVYNLDVKNTYPVYDKLQEIVRTMTIGRMNMETYETTMGTIPMQRSGRIEWAMCIPATCSPVDVEIMLNAAGKRIFPELDIRATVHSKDCYTNSQPQGFSLRDKLILLSMMVIVSLVVVGTLRDQSDGNNNDNQDEEKPLSVKILDAFSLKRSWKNLTDFSPSRSSRQIECLDGLRGISSLWVVMGHQALLASSSPYSDKVTFFKTQQYTILMILWNFFLPVDTFLVIGGLVRCYNLMPGLEKRTVNHWKSAITRYLRLTPALLVVIGLYVSVMYRISNGPLWNRHVGENKVACEWNWWKTVFYVNNYIYNEREGYHLCLLQSWYTSVDMQLYLLAPLLIVPLWRNPKLGMTLLITVAGIATAVEYATIVLNKLPGLPITMHSDDIAILTYVRTFYFVSHTRAMPYLIGIATGYLMHRYKSIAMSKTMLSTGWPLAMLGLFWPLFGSLGYLAVDYPLGSWRHAYFGAFHKTVWAVAISWIIVACHNGYGGPVNAFLSSRVLKFLSRISYSVFLLHLGILVCFTGYLRVPKHTDFPSIMKEMVGELSVVIILSIILHLSVEAPFAELSQIVFRKTKREVKKLK</sequence>
<dbReference type="Pfam" id="PF20146">
    <property type="entry name" value="NRF"/>
    <property type="match status" value="1"/>
</dbReference>
<dbReference type="OrthoDB" id="118951at2759"/>
<dbReference type="InterPro" id="IPR002656">
    <property type="entry name" value="Acyl_transf_3_dom"/>
</dbReference>
<evidence type="ECO:0000313" key="5">
    <source>
        <dbReference type="RefSeq" id="XP_015511177.1"/>
    </source>
</evidence>
<protein>
    <submittedName>
        <fullName evidence="5">Nose resistant to fluoxetine protein 6</fullName>
    </submittedName>
</protein>
<evidence type="ECO:0000259" key="3">
    <source>
        <dbReference type="SMART" id="SM00703"/>
    </source>
</evidence>
<dbReference type="RefSeq" id="XP_015511177.1">
    <property type="nucleotide sequence ID" value="XM_015655691.2"/>
</dbReference>
<feature type="transmembrane region" description="Helical" evidence="1">
    <location>
        <begin position="442"/>
        <end position="463"/>
    </location>
</feature>
<evidence type="ECO:0000313" key="4">
    <source>
        <dbReference type="Proteomes" id="UP000829291"/>
    </source>
</evidence>
<feature type="chain" id="PRO_5026921481" evidence="2">
    <location>
        <begin position="21"/>
        <end position="768"/>
    </location>
</feature>
<dbReference type="GeneID" id="107217968"/>
<feature type="transmembrane region" description="Helical" evidence="1">
    <location>
        <begin position="397"/>
        <end position="421"/>
    </location>
</feature>